<name>S3DVC3_GLAL2</name>
<keyword evidence="8" id="KW-1185">Reference proteome</keyword>
<reference evidence="7 8" key="1">
    <citation type="journal article" date="2013" name="BMC Genomics">
        <title>Genomics-driven discovery of the pneumocandin biosynthetic gene cluster in the fungus Glarea lozoyensis.</title>
        <authorList>
            <person name="Chen L."/>
            <person name="Yue Q."/>
            <person name="Zhang X."/>
            <person name="Xiang M."/>
            <person name="Wang C."/>
            <person name="Li S."/>
            <person name="Che Y."/>
            <person name="Ortiz-Lopez F.J."/>
            <person name="Bills G.F."/>
            <person name="Liu X."/>
            <person name="An Z."/>
        </authorList>
    </citation>
    <scope>NUCLEOTIDE SEQUENCE [LARGE SCALE GENOMIC DNA]</scope>
    <source>
        <strain evidence="8">ATCC 20868 / MF5171</strain>
    </source>
</reference>
<evidence type="ECO:0000313" key="7">
    <source>
        <dbReference type="EMBL" id="EPE35886.1"/>
    </source>
</evidence>
<dbReference type="HOGENOM" id="CLU_018354_1_2_1"/>
<keyword evidence="2" id="KW-0285">Flavoprotein</keyword>
<feature type="signal peptide" evidence="5">
    <location>
        <begin position="1"/>
        <end position="18"/>
    </location>
</feature>
<dbReference type="PANTHER" id="PTHR42973">
    <property type="entry name" value="BINDING OXIDOREDUCTASE, PUTATIVE (AFU_ORTHOLOGUE AFUA_1G17690)-RELATED"/>
    <property type="match status" value="1"/>
</dbReference>
<evidence type="ECO:0000259" key="6">
    <source>
        <dbReference type="PROSITE" id="PS51387"/>
    </source>
</evidence>
<evidence type="ECO:0000313" key="8">
    <source>
        <dbReference type="Proteomes" id="UP000016922"/>
    </source>
</evidence>
<dbReference type="Gene3D" id="3.30.465.10">
    <property type="match status" value="1"/>
</dbReference>
<dbReference type="OMA" id="LPMISKF"/>
<proteinExistence type="inferred from homology"/>
<dbReference type="InterPro" id="IPR006094">
    <property type="entry name" value="Oxid_FAD_bind_N"/>
</dbReference>
<comment type="similarity">
    <text evidence="1">Belongs to the oxygen-dependent FAD-linked oxidoreductase family.</text>
</comment>
<dbReference type="InterPro" id="IPR016166">
    <property type="entry name" value="FAD-bd_PCMH"/>
</dbReference>
<keyword evidence="5" id="KW-0732">Signal</keyword>
<evidence type="ECO:0000256" key="2">
    <source>
        <dbReference type="ARBA" id="ARBA00022630"/>
    </source>
</evidence>
<dbReference type="AlphaFoldDB" id="S3DVC3"/>
<dbReference type="Proteomes" id="UP000016922">
    <property type="component" value="Unassembled WGS sequence"/>
</dbReference>
<dbReference type="GO" id="GO:0016491">
    <property type="term" value="F:oxidoreductase activity"/>
    <property type="evidence" value="ECO:0007669"/>
    <property type="project" value="UniProtKB-KW"/>
</dbReference>
<accession>S3DVC3</accession>
<dbReference type="SUPFAM" id="SSF56176">
    <property type="entry name" value="FAD-binding/transporter-associated domain-like"/>
    <property type="match status" value="1"/>
</dbReference>
<feature type="domain" description="FAD-binding PCMH-type" evidence="6">
    <location>
        <begin position="99"/>
        <end position="271"/>
    </location>
</feature>
<evidence type="ECO:0000256" key="1">
    <source>
        <dbReference type="ARBA" id="ARBA00005466"/>
    </source>
</evidence>
<evidence type="ECO:0000256" key="4">
    <source>
        <dbReference type="ARBA" id="ARBA00023002"/>
    </source>
</evidence>
<dbReference type="EMBL" id="KE145353">
    <property type="protein sequence ID" value="EPE35886.1"/>
    <property type="molecule type" value="Genomic_DNA"/>
</dbReference>
<keyword evidence="3" id="KW-0274">FAD</keyword>
<feature type="chain" id="PRO_5004508767" evidence="5">
    <location>
        <begin position="19"/>
        <end position="532"/>
    </location>
</feature>
<dbReference type="KEGG" id="glz:GLAREA_05224"/>
<protein>
    <submittedName>
        <fullName evidence="7">FAD-binding protein</fullName>
    </submittedName>
</protein>
<organism evidence="7 8">
    <name type="scientific">Glarea lozoyensis (strain ATCC 20868 / MF5171)</name>
    <dbReference type="NCBI Taxonomy" id="1116229"/>
    <lineage>
        <taxon>Eukaryota</taxon>
        <taxon>Fungi</taxon>
        <taxon>Dikarya</taxon>
        <taxon>Ascomycota</taxon>
        <taxon>Pezizomycotina</taxon>
        <taxon>Leotiomycetes</taxon>
        <taxon>Helotiales</taxon>
        <taxon>Helotiaceae</taxon>
        <taxon>Glarea</taxon>
    </lineage>
</organism>
<dbReference type="PROSITE" id="PS51387">
    <property type="entry name" value="FAD_PCMH"/>
    <property type="match status" value="1"/>
</dbReference>
<dbReference type="Pfam" id="PF01565">
    <property type="entry name" value="FAD_binding_4"/>
    <property type="match status" value="1"/>
</dbReference>
<dbReference type="GO" id="GO:0071949">
    <property type="term" value="F:FAD binding"/>
    <property type="evidence" value="ECO:0007669"/>
    <property type="project" value="InterPro"/>
</dbReference>
<dbReference type="InterPro" id="IPR016169">
    <property type="entry name" value="FAD-bd_PCMH_sub2"/>
</dbReference>
<gene>
    <name evidence="7" type="ORF">GLAREA_05224</name>
</gene>
<evidence type="ECO:0000256" key="5">
    <source>
        <dbReference type="SAM" id="SignalP"/>
    </source>
</evidence>
<dbReference type="eggNOG" id="KOG1231">
    <property type="taxonomic scope" value="Eukaryota"/>
</dbReference>
<dbReference type="InterPro" id="IPR050416">
    <property type="entry name" value="FAD-linked_Oxidoreductase"/>
</dbReference>
<dbReference type="GeneID" id="19464278"/>
<dbReference type="OrthoDB" id="2151789at2759"/>
<dbReference type="RefSeq" id="XP_008076704.1">
    <property type="nucleotide sequence ID" value="XM_008078513.1"/>
</dbReference>
<sequence>MQCNVFFLALLGIGLGIAFPQQANRTVYDDLLTSPTEYGFRSFNRKIDNQIRQLRNESIAKSYSKCQNACALLAILLTNVSSPNQLDYRPLQYWSVQQSEVTPACRVDVSSAKMISSTILVSNLTNCPFAVRSGGHTSWAGGSSIQDGILINLANLNMVSLNSDRTVAKVGAGNNWYDVYKVLDPLGISVVGGREAGVGVGGLLLGGGISYFSGRYGWGCDNVLNYEVVLANGKIVNASPYRNAALYWALRGGSGTNFGIVSRFDLGAFEQGLLWGGNRFYLWDNKDVLVDTFAKFIVDAPMDEFAHLYISFGYNIQLGGFAGIAGPAYGRAISNATIFEDLNKIPVLFDTTHIASMGVLAVELNQTDFLRKVEEIFKTVTFKSNSTLMKKIVGIFHEEASNVLDVTGLNPFFAFQPLSVNIIAHMQKNGGNVLGLSEADGPLTIMNLNWGWANSADDGRVNAALDRFVFRSVELAKSLNLDHRFIYLNYATLDQDVFSGYGQKSLTRLKVVQKKYDPTGVFKRLQPGYFKL</sequence>
<dbReference type="InterPro" id="IPR036318">
    <property type="entry name" value="FAD-bd_PCMH-like_sf"/>
</dbReference>
<evidence type="ECO:0000256" key="3">
    <source>
        <dbReference type="ARBA" id="ARBA00022827"/>
    </source>
</evidence>
<dbReference type="PANTHER" id="PTHR42973:SF13">
    <property type="entry name" value="FAD-BINDING PCMH-TYPE DOMAIN-CONTAINING PROTEIN"/>
    <property type="match status" value="1"/>
</dbReference>
<keyword evidence="4" id="KW-0560">Oxidoreductase</keyword>